<evidence type="ECO:0000313" key="4">
    <source>
        <dbReference type="Proteomes" id="UP001162131"/>
    </source>
</evidence>
<evidence type="ECO:0000256" key="2">
    <source>
        <dbReference type="ARBA" id="ARBA00022737"/>
    </source>
</evidence>
<evidence type="ECO:0000256" key="1">
    <source>
        <dbReference type="ARBA" id="ARBA00022441"/>
    </source>
</evidence>
<dbReference type="InterPro" id="IPR015915">
    <property type="entry name" value="Kelch-typ_b-propeller"/>
</dbReference>
<comment type="caution">
    <text evidence="3">The sequence shown here is derived from an EMBL/GenBank/DDBJ whole genome shotgun (WGS) entry which is preliminary data.</text>
</comment>
<sequence>MENNENFVCYLCCTNQAEVQCHCSNPSLFFCKECIAEHIFSQSSVIHTQSSLDITGNYYTNFICKECCKFNAEYVCLCSDSIQTFCDSCLGAHIKKFSLSKRSHEIEPIESLEFLHEIGEISEFLDRKVIVRKIRDALELQIKNLGRFGDKIIEEKNELIKLIEDTVNSKLEVFGRYKNYYLRIIEELDQIKFSRELDNQTCLGHLLGISLSHIDKSLKRAFAVQMHTNFDLAFKSVSDLIEFEGPKLPEIVSERKMYYFKTFSQEVTIFNPSDNSFVTRELDHSITFKNNSSWCIISSESLLYCGGSLGSNYSGETYIIDLVTNKIKQAGNMLIPRSQAAIVYYENEVYIFGGFNGSNIKACEKLSLKNLKWERIPDMNHARSSFTVAILNGLFYMAGMGGPEIEVYNPLDNSFQLFGLSLPKNCVSTMISVENKIFIFLQDKLISLDPEYKTFDLQCTIRSNLWWSGCPPLVLESRILLYSCISAYELWQYDSKSQVMSLITKI</sequence>
<dbReference type="InterPro" id="IPR006652">
    <property type="entry name" value="Kelch_1"/>
</dbReference>
<keyword evidence="1" id="KW-0880">Kelch repeat</keyword>
<evidence type="ECO:0000313" key="3">
    <source>
        <dbReference type="EMBL" id="CAG9317625.1"/>
    </source>
</evidence>
<dbReference type="AlphaFoldDB" id="A0AAU9IVV4"/>
<protein>
    <recommendedName>
        <fullName evidence="5">B box-type domain-containing protein</fullName>
    </recommendedName>
</protein>
<dbReference type="SMART" id="SM00612">
    <property type="entry name" value="Kelch"/>
    <property type="match status" value="2"/>
</dbReference>
<gene>
    <name evidence="3" type="ORF">BSTOLATCC_MIC18868</name>
</gene>
<proteinExistence type="predicted"/>
<dbReference type="Gene3D" id="2.120.10.80">
    <property type="entry name" value="Kelch-type beta propeller"/>
    <property type="match status" value="1"/>
</dbReference>
<dbReference type="EMBL" id="CAJZBQ010000018">
    <property type="protein sequence ID" value="CAG9317625.1"/>
    <property type="molecule type" value="Genomic_DNA"/>
</dbReference>
<accession>A0AAU9IVV4</accession>
<keyword evidence="4" id="KW-1185">Reference proteome</keyword>
<reference evidence="3" key="1">
    <citation type="submission" date="2021-09" db="EMBL/GenBank/DDBJ databases">
        <authorList>
            <consortium name="AG Swart"/>
            <person name="Singh M."/>
            <person name="Singh A."/>
            <person name="Seah K."/>
            <person name="Emmerich C."/>
        </authorList>
    </citation>
    <scope>NUCLEOTIDE SEQUENCE</scope>
    <source>
        <strain evidence="3">ATCC30299</strain>
    </source>
</reference>
<evidence type="ECO:0008006" key="5">
    <source>
        <dbReference type="Google" id="ProtNLM"/>
    </source>
</evidence>
<name>A0AAU9IVV4_9CILI</name>
<organism evidence="3 4">
    <name type="scientific">Blepharisma stoltei</name>
    <dbReference type="NCBI Taxonomy" id="1481888"/>
    <lineage>
        <taxon>Eukaryota</taxon>
        <taxon>Sar</taxon>
        <taxon>Alveolata</taxon>
        <taxon>Ciliophora</taxon>
        <taxon>Postciliodesmatophora</taxon>
        <taxon>Heterotrichea</taxon>
        <taxon>Heterotrichida</taxon>
        <taxon>Blepharismidae</taxon>
        <taxon>Blepharisma</taxon>
    </lineage>
</organism>
<dbReference type="PANTHER" id="PTHR46344:SF27">
    <property type="entry name" value="KELCH REPEAT SUPERFAMILY PROTEIN"/>
    <property type="match status" value="1"/>
</dbReference>
<dbReference type="Pfam" id="PF01344">
    <property type="entry name" value="Kelch_1"/>
    <property type="match status" value="1"/>
</dbReference>
<dbReference type="Proteomes" id="UP001162131">
    <property type="component" value="Unassembled WGS sequence"/>
</dbReference>
<keyword evidence="2" id="KW-0677">Repeat</keyword>
<dbReference type="PANTHER" id="PTHR46344">
    <property type="entry name" value="OS02G0202900 PROTEIN"/>
    <property type="match status" value="1"/>
</dbReference>
<dbReference type="SUPFAM" id="SSF117281">
    <property type="entry name" value="Kelch motif"/>
    <property type="match status" value="1"/>
</dbReference>